<dbReference type="SUPFAM" id="SSF50729">
    <property type="entry name" value="PH domain-like"/>
    <property type="match status" value="1"/>
</dbReference>
<keyword evidence="1" id="KW-0677">Repeat</keyword>
<evidence type="ECO:0000256" key="1">
    <source>
        <dbReference type="ARBA" id="ARBA00022737"/>
    </source>
</evidence>
<feature type="region of interest" description="Disordered" evidence="2">
    <location>
        <begin position="119"/>
        <end position="148"/>
    </location>
</feature>
<dbReference type="InterPro" id="IPR011993">
    <property type="entry name" value="PH-like_dom_sf"/>
</dbReference>
<dbReference type="SUPFAM" id="SSF55753">
    <property type="entry name" value="Actin depolymerizing proteins"/>
    <property type="match status" value="5"/>
</dbReference>
<reference evidence="4" key="1">
    <citation type="submission" date="2021-01" db="EMBL/GenBank/DDBJ databases">
        <authorList>
            <person name="Corre E."/>
            <person name="Pelletier E."/>
            <person name="Niang G."/>
            <person name="Scheremetjew M."/>
            <person name="Finn R."/>
            <person name="Kale V."/>
            <person name="Holt S."/>
            <person name="Cochrane G."/>
            <person name="Meng A."/>
            <person name="Brown T."/>
            <person name="Cohen L."/>
        </authorList>
    </citation>
    <scope>NUCLEOTIDE SEQUENCE</scope>
</reference>
<gene>
    <name evidence="4" type="ORF">NSCI0253_LOCUS24449</name>
</gene>
<sequence>MTCASLREEECFVLDAGKCVYIWCGRRSSPSDDTACTSLAQCRVEERRVDQCQATREIDDQFWDLLGGSTPIQSGALPRVVPSGFLTARSVQDTFRSVDPATEVTAPGCKRTVTFEEANSKRDLARTSTDHEAGKTDLKETTKLGQRADSVADEDFPPVEHVPSDFDTFLVRMPSAQEISAVRTPRVQEVPQAPSTLSIPGSRTVAGPRLLHVWRDGLHTFVADKLPEESLVTQRDVFVLDLVSSLYVYCGEKADPIERELATLVADLRSFSRNGVEVLSSPDERFWSSLGGKSILDAEEFRDEQSSVRVWPVDFSREAGRPSQCLKPEIFHVWREGLDVYVTEVVVSSESLTTFDVFVLDAGDTLYVWGGEQCSQLEVELATFFAEHRKSVRNSDVEVSHTPDLKFWMLLGGECEIDDVRCVRNRSASTKLWGDTHMDPVPERDLVAERIVRNARMSSRKAERARAREQKRAAKVAREGSGPSLEHADVDGPQSRELPLPSKRELLMPAAANVTTDPLSRSEAKLLHVWREGSHTHVDELEAHHDSLTQKDAFVLDVGDALYVWCGDEVDPMEGHAAKFLAQLRQKERAGDATILHEMDDRFWSCLGGRGPIREGIRARAATAGSDAFSVAALPLDVPRGSAPVLLHVWRLDSETHVTEMPVERRSLTHADCFVLDAVHVIYVWCGSRCEVLERHAATFLANMRATQRDAQVMSEVDALFWSLLGGEGPIRGAPAVRKSIAQPIFSGPLAEGWLWKRGPTSHFKWQRRWCVLEAMKLTYYENSARSVKRGHVDLSSSTRAVSFESAKPPGDSIKYCHKRPFGFALDVKPEAGRMRHLEPGLLLYFDAGDAENMELWLAALRHVRH</sequence>
<protein>
    <recommendedName>
        <fullName evidence="3">PH domain-containing protein</fullName>
    </recommendedName>
</protein>
<dbReference type="GO" id="GO:0051015">
    <property type="term" value="F:actin filament binding"/>
    <property type="evidence" value="ECO:0007669"/>
    <property type="project" value="InterPro"/>
</dbReference>
<name>A0A7S1ACU6_NOCSC</name>
<organism evidence="4">
    <name type="scientific">Noctiluca scintillans</name>
    <name type="common">Sea sparkle</name>
    <name type="synonym">Red tide dinoflagellate</name>
    <dbReference type="NCBI Taxonomy" id="2966"/>
    <lineage>
        <taxon>Eukaryota</taxon>
        <taxon>Sar</taxon>
        <taxon>Alveolata</taxon>
        <taxon>Dinophyceae</taxon>
        <taxon>Noctilucales</taxon>
        <taxon>Noctilucaceae</taxon>
        <taxon>Noctiluca</taxon>
    </lineage>
</organism>
<dbReference type="Gene3D" id="3.40.20.10">
    <property type="entry name" value="Severin"/>
    <property type="match status" value="5"/>
</dbReference>
<feature type="domain" description="PH" evidence="3">
    <location>
        <begin position="748"/>
        <end position="866"/>
    </location>
</feature>
<dbReference type="PANTHER" id="PTHR11977:SF51">
    <property type="entry name" value="PROTEIN FLIGHTLESS-1 HOMOLOG"/>
    <property type="match status" value="1"/>
</dbReference>
<dbReference type="InterPro" id="IPR029006">
    <property type="entry name" value="ADF-H/Gelsolin-like_dom_sf"/>
</dbReference>
<feature type="compositionally biased region" description="Basic and acidic residues" evidence="2">
    <location>
        <begin position="460"/>
        <end position="478"/>
    </location>
</feature>
<dbReference type="SMART" id="SM00262">
    <property type="entry name" value="GEL"/>
    <property type="match status" value="4"/>
</dbReference>
<evidence type="ECO:0000256" key="2">
    <source>
        <dbReference type="SAM" id="MobiDB-lite"/>
    </source>
</evidence>
<dbReference type="SMART" id="SM00233">
    <property type="entry name" value="PH"/>
    <property type="match status" value="1"/>
</dbReference>
<dbReference type="InterPro" id="IPR007122">
    <property type="entry name" value="Villin/Gelsolin"/>
</dbReference>
<dbReference type="AlphaFoldDB" id="A0A7S1ACU6"/>
<dbReference type="Gene3D" id="2.30.29.30">
    <property type="entry name" value="Pleckstrin-homology domain (PH domain)/Phosphotyrosine-binding domain (PTB)"/>
    <property type="match status" value="1"/>
</dbReference>
<dbReference type="Pfam" id="PF00626">
    <property type="entry name" value="Gelsolin"/>
    <property type="match status" value="4"/>
</dbReference>
<dbReference type="PANTHER" id="PTHR11977">
    <property type="entry name" value="VILLIN"/>
    <property type="match status" value="1"/>
</dbReference>
<dbReference type="InterPro" id="IPR007123">
    <property type="entry name" value="Gelsolin-like_dom"/>
</dbReference>
<dbReference type="CDD" id="cd00821">
    <property type="entry name" value="PH"/>
    <property type="match status" value="1"/>
</dbReference>
<feature type="compositionally biased region" description="Basic and acidic residues" evidence="2">
    <location>
        <begin position="119"/>
        <end position="142"/>
    </location>
</feature>
<dbReference type="InterPro" id="IPR001849">
    <property type="entry name" value="PH_domain"/>
</dbReference>
<dbReference type="Pfam" id="PF00169">
    <property type="entry name" value="PH"/>
    <property type="match status" value="1"/>
</dbReference>
<dbReference type="PROSITE" id="PS50003">
    <property type="entry name" value="PH_DOMAIN"/>
    <property type="match status" value="1"/>
</dbReference>
<evidence type="ECO:0000259" key="3">
    <source>
        <dbReference type="PROSITE" id="PS50003"/>
    </source>
</evidence>
<accession>A0A7S1ACU6</accession>
<proteinExistence type="predicted"/>
<evidence type="ECO:0000313" key="4">
    <source>
        <dbReference type="EMBL" id="CAD8850099.1"/>
    </source>
</evidence>
<dbReference type="EMBL" id="HBFQ01034696">
    <property type="protein sequence ID" value="CAD8850099.1"/>
    <property type="molecule type" value="Transcribed_RNA"/>
</dbReference>
<feature type="region of interest" description="Disordered" evidence="2">
    <location>
        <begin position="458"/>
        <end position="501"/>
    </location>
</feature>